<evidence type="ECO:0000313" key="2">
    <source>
        <dbReference type="Proteomes" id="UP000026915"/>
    </source>
</evidence>
<dbReference type="EMBL" id="CM001880">
    <property type="protein sequence ID" value="EOY00774.1"/>
    <property type="molecule type" value="Genomic_DNA"/>
</dbReference>
<reference evidence="1 2" key="1">
    <citation type="journal article" date="2013" name="Genome Biol.">
        <title>The genome sequence of the most widely cultivated cacao type and its use to identify candidate genes regulating pod color.</title>
        <authorList>
            <person name="Motamayor J.C."/>
            <person name="Mockaitis K."/>
            <person name="Schmutz J."/>
            <person name="Haiminen N."/>
            <person name="Iii D.L."/>
            <person name="Cornejo O."/>
            <person name="Findley S.D."/>
            <person name="Zheng P."/>
            <person name="Utro F."/>
            <person name="Royaert S."/>
            <person name="Saski C."/>
            <person name="Jenkins J."/>
            <person name="Podicheti R."/>
            <person name="Zhao M."/>
            <person name="Scheffler B.E."/>
            <person name="Stack J.C."/>
            <person name="Feltus F.A."/>
            <person name="Mustiga G.M."/>
            <person name="Amores F."/>
            <person name="Phillips W."/>
            <person name="Marelli J.P."/>
            <person name="May G.D."/>
            <person name="Shapiro H."/>
            <person name="Ma J."/>
            <person name="Bustamante C.D."/>
            <person name="Schnell R.J."/>
            <person name="Main D."/>
            <person name="Gilbert D."/>
            <person name="Parida L."/>
            <person name="Kuhn D.N."/>
        </authorList>
    </citation>
    <scope>NUCLEOTIDE SEQUENCE [LARGE SCALE GENOMIC DNA]</scope>
    <source>
        <strain evidence="2">cv. Matina 1-6</strain>
    </source>
</reference>
<dbReference type="AlphaFoldDB" id="A0A061EET7"/>
<dbReference type="Gramene" id="EOY00774">
    <property type="protein sequence ID" value="EOY00774"/>
    <property type="gene ID" value="TCM_010692"/>
</dbReference>
<organism evidence="1 2">
    <name type="scientific">Theobroma cacao</name>
    <name type="common">Cacao</name>
    <name type="synonym">Cocoa</name>
    <dbReference type="NCBI Taxonomy" id="3641"/>
    <lineage>
        <taxon>Eukaryota</taxon>
        <taxon>Viridiplantae</taxon>
        <taxon>Streptophyta</taxon>
        <taxon>Embryophyta</taxon>
        <taxon>Tracheophyta</taxon>
        <taxon>Spermatophyta</taxon>
        <taxon>Magnoliopsida</taxon>
        <taxon>eudicotyledons</taxon>
        <taxon>Gunneridae</taxon>
        <taxon>Pentapetalae</taxon>
        <taxon>rosids</taxon>
        <taxon>malvids</taxon>
        <taxon>Malvales</taxon>
        <taxon>Malvaceae</taxon>
        <taxon>Byttnerioideae</taxon>
        <taxon>Theobroma</taxon>
    </lineage>
</organism>
<accession>A0A061EET7</accession>
<evidence type="ECO:0000313" key="1">
    <source>
        <dbReference type="EMBL" id="EOY00774.1"/>
    </source>
</evidence>
<keyword evidence="2" id="KW-1185">Reference proteome</keyword>
<sequence>MRKECIHLEASIKVIGTLEKASVKVTKTLEEAFEELSIHMAKDEDLREKGMDVIGLITPKSFNGHRFILVAIDYFIK</sequence>
<protein>
    <submittedName>
        <fullName evidence="1">Uncharacterized protein</fullName>
    </submittedName>
</protein>
<name>A0A061EET7_THECC</name>
<dbReference type="InParanoid" id="A0A061EET7"/>
<dbReference type="Proteomes" id="UP000026915">
    <property type="component" value="Chromosome 2"/>
</dbReference>
<proteinExistence type="predicted"/>
<gene>
    <name evidence="1" type="ORF">TCM_010692</name>
</gene>
<dbReference type="HOGENOM" id="CLU_2643011_0_0_1"/>